<dbReference type="InterPro" id="IPR006311">
    <property type="entry name" value="TAT_signal"/>
</dbReference>
<dbReference type="InterPro" id="IPR011765">
    <property type="entry name" value="Pept_M16_N"/>
</dbReference>
<evidence type="ECO:0000259" key="6">
    <source>
        <dbReference type="Pfam" id="PF05193"/>
    </source>
</evidence>
<dbReference type="PANTHER" id="PTHR11851">
    <property type="entry name" value="METALLOPROTEASE"/>
    <property type="match status" value="1"/>
</dbReference>
<dbReference type="InterPro" id="IPR007863">
    <property type="entry name" value="Peptidase_M16_C"/>
</dbReference>
<evidence type="ECO:0000256" key="4">
    <source>
        <dbReference type="SAM" id="SignalP"/>
    </source>
</evidence>
<feature type="domain" description="Peptidase M16 N-terminal" evidence="5">
    <location>
        <begin position="542"/>
        <end position="663"/>
    </location>
</feature>
<dbReference type="PROSITE" id="PS51318">
    <property type="entry name" value="TAT"/>
    <property type="match status" value="1"/>
</dbReference>
<dbReference type="SUPFAM" id="SSF63411">
    <property type="entry name" value="LuxS/MPP-like metallohydrolase"/>
    <property type="match status" value="4"/>
</dbReference>
<proteinExistence type="inferred from homology"/>
<dbReference type="InterPro" id="IPR001431">
    <property type="entry name" value="Pept_M16_Zn_BS"/>
</dbReference>
<dbReference type="Proteomes" id="UP001229313">
    <property type="component" value="Chromosome"/>
</dbReference>
<sequence>MSKLQSPSLSRLCRMRLRRSLVPAALAALAVLALAPAAASHAPAPSAAEPAADAGIAVPPLAYTERTLGNGLRVYALPDPDAGEVAVNLWYGVGGRDDPKDRAGLAHLLEHLMFKATRNLPAGRFATLAEEIGGSDDASTEDDYTRYYETVPPAYLERILFAEAERMGALVVDAATLASEREVVKEEIRTRLQSQDFGRLVQADLPAASYARLPYARPAIGRPEDLDRITLAEVRAFRAAYYRPDNAALIVSGRFDPAQLQRWVDRYFGPIARPAQPLPRLAATAEPARRAPLRRSVHAPGTPLPAVVASFALPPDAHPDTPALMALDAIVSRGAGSRLDTRLVQAGHAQAASSLFERRRYGGYLAIYAILAGDADPAAGEAALAAQIDDLRARPVAAAELLRAKRLLLAAALRQRETPDGRALALGRALAVAGDAAADQRQWRALAAVSAADVQRVARAYLRPERAAWLRGLPETAAADGRADPVAVAASVVENALAIPSELPVVATAPESERVPLPAPTTVTNAARPSARELRLDNGLRVILAERRGSPLVALALTAPAGSAADPRGRAGVAALARQWALQGTTTRPAQRIVADAEALGASLGGGVGVDAASYELSIDRASLAPALELLADLVRRPAFAPDAFETVRERALDSLDGALQEPMALARRVAARSVFGASGYGRPAGGDATGLRVATVEDARAAHACAWRPERAALIVVGDIDMARAKALAEAAFGDWRDTGATAALAANASAAGRRIAGAAVANAVGAGAIDTDDCVAGASDSNRSGAGTSAMIAQAAETTAADASGAHAISKNARNNDATVAKQPAANASAPGAAVADARATTLSDARISPANTDALPPPHTRLIDRPDASQAAVIVARPGPARGDPDWPAAAVANAALGAGGSSRLNTELRYRRGLTYDAGSLLSQTRTPGLFYAATLTRPESAAQVATLIQAELRHLGAEPLAPAELDARKRLVVGDYERRLGTRAGLAATLAGFVAQGVPTEQLRDYPDAIKRVAAEQVQQAAQRWFAPQSSSVTVVGPAAIIAAPLRAAYADVETLTAEDAQR</sequence>
<keyword evidence="4" id="KW-0732">Signal</keyword>
<dbReference type="PANTHER" id="PTHR11851:SF49">
    <property type="entry name" value="MITOCHONDRIAL-PROCESSING PEPTIDASE SUBUNIT ALPHA"/>
    <property type="match status" value="1"/>
</dbReference>
<dbReference type="RefSeq" id="WP_309152434.1">
    <property type="nucleotide sequence ID" value="NZ_CP133568.1"/>
</dbReference>
<gene>
    <name evidence="7" type="ORF">RDV84_03325</name>
</gene>
<evidence type="ECO:0000313" key="8">
    <source>
        <dbReference type="Proteomes" id="UP001229313"/>
    </source>
</evidence>
<comment type="similarity">
    <text evidence="2 3">Belongs to the peptidase M16 family.</text>
</comment>
<dbReference type="Gene3D" id="3.30.830.10">
    <property type="entry name" value="Metalloenzyme, LuxS/M16 peptidase-like"/>
    <property type="match status" value="4"/>
</dbReference>
<protein>
    <submittedName>
        <fullName evidence="7">Pitrilysin family protein</fullName>
    </submittedName>
</protein>
<comment type="cofactor">
    <cofactor evidence="1">
        <name>Zn(2+)</name>
        <dbReference type="ChEBI" id="CHEBI:29105"/>
    </cofactor>
</comment>
<evidence type="ECO:0000256" key="1">
    <source>
        <dbReference type="ARBA" id="ARBA00001947"/>
    </source>
</evidence>
<feature type="chain" id="PRO_5045898420" evidence="4">
    <location>
        <begin position="36"/>
        <end position="1068"/>
    </location>
</feature>
<dbReference type="Pfam" id="PF00675">
    <property type="entry name" value="Peptidase_M16"/>
    <property type="match status" value="2"/>
</dbReference>
<dbReference type="InterPro" id="IPR050361">
    <property type="entry name" value="MPP/UQCRC_Complex"/>
</dbReference>
<feature type="signal peptide" evidence="4">
    <location>
        <begin position="1"/>
        <end position="35"/>
    </location>
</feature>
<accession>A0ABY9P9Y6</accession>
<feature type="domain" description="Peptidase M16 C-terminal" evidence="6">
    <location>
        <begin position="229"/>
        <end position="408"/>
    </location>
</feature>
<dbReference type="EMBL" id="CP133568">
    <property type="protein sequence ID" value="WMT03890.1"/>
    <property type="molecule type" value="Genomic_DNA"/>
</dbReference>
<reference evidence="7 8" key="1">
    <citation type="submission" date="2023-08" db="EMBL/GenBank/DDBJ databases">
        <title>The whole genome sequence of Lysobacter yananisis.</title>
        <authorList>
            <person name="Sun H."/>
        </authorList>
    </citation>
    <scope>NUCLEOTIDE SEQUENCE [LARGE SCALE GENOMIC DNA]</scope>
    <source>
        <strain evidence="7 8">SNNU513</strain>
    </source>
</reference>
<dbReference type="Pfam" id="PF05193">
    <property type="entry name" value="Peptidase_M16_C"/>
    <property type="match status" value="2"/>
</dbReference>
<dbReference type="InterPro" id="IPR011249">
    <property type="entry name" value="Metalloenz_LuxS/M16"/>
</dbReference>
<evidence type="ECO:0000256" key="3">
    <source>
        <dbReference type="RuleBase" id="RU004447"/>
    </source>
</evidence>
<keyword evidence="8" id="KW-1185">Reference proteome</keyword>
<feature type="domain" description="Peptidase M16 C-terminal" evidence="6">
    <location>
        <begin position="857"/>
        <end position="975"/>
    </location>
</feature>
<name>A0ABY9P9Y6_9GAMM</name>
<evidence type="ECO:0000256" key="2">
    <source>
        <dbReference type="ARBA" id="ARBA00007261"/>
    </source>
</evidence>
<feature type="domain" description="Peptidase M16 N-terminal" evidence="5">
    <location>
        <begin position="79"/>
        <end position="219"/>
    </location>
</feature>
<evidence type="ECO:0000259" key="5">
    <source>
        <dbReference type="Pfam" id="PF00675"/>
    </source>
</evidence>
<evidence type="ECO:0000313" key="7">
    <source>
        <dbReference type="EMBL" id="WMT03890.1"/>
    </source>
</evidence>
<dbReference type="PROSITE" id="PS00143">
    <property type="entry name" value="INSULINASE"/>
    <property type="match status" value="1"/>
</dbReference>
<organism evidence="7 8">
    <name type="scientific">Lysobacter yananisis</name>
    <dbReference type="NCBI Taxonomy" id="1003114"/>
    <lineage>
        <taxon>Bacteria</taxon>
        <taxon>Pseudomonadati</taxon>
        <taxon>Pseudomonadota</taxon>
        <taxon>Gammaproteobacteria</taxon>
        <taxon>Lysobacterales</taxon>
        <taxon>Lysobacteraceae</taxon>
        <taxon>Lysobacter</taxon>
    </lineage>
</organism>